<feature type="region of interest" description="Disordered" evidence="1">
    <location>
        <begin position="1"/>
        <end position="54"/>
    </location>
</feature>
<proteinExistence type="predicted"/>
<feature type="compositionally biased region" description="Polar residues" evidence="1">
    <location>
        <begin position="193"/>
        <end position="230"/>
    </location>
</feature>
<feature type="compositionally biased region" description="Basic and acidic residues" evidence="1">
    <location>
        <begin position="157"/>
        <end position="167"/>
    </location>
</feature>
<protein>
    <recommendedName>
        <fullName evidence="4">Life-span regulatory factor-domain-containing protein</fullName>
    </recommendedName>
</protein>
<feature type="compositionally biased region" description="Polar residues" evidence="1">
    <location>
        <begin position="239"/>
        <end position="248"/>
    </location>
</feature>
<feature type="region of interest" description="Disordered" evidence="1">
    <location>
        <begin position="139"/>
        <end position="248"/>
    </location>
</feature>
<keyword evidence="3" id="KW-1185">Reference proteome</keyword>
<comment type="caution">
    <text evidence="2">The sequence shown here is derived from an EMBL/GenBank/DDBJ whole genome shotgun (WGS) entry which is preliminary data.</text>
</comment>
<dbReference type="Pfam" id="PF12855">
    <property type="entry name" value="Ecl1"/>
    <property type="match status" value="1"/>
</dbReference>
<reference evidence="2" key="1">
    <citation type="journal article" date="2021" name="Nat. Commun.">
        <title>Genetic determinants of endophytism in the Arabidopsis root mycobiome.</title>
        <authorList>
            <person name="Mesny F."/>
            <person name="Miyauchi S."/>
            <person name="Thiergart T."/>
            <person name="Pickel B."/>
            <person name="Atanasova L."/>
            <person name="Karlsson M."/>
            <person name="Huettel B."/>
            <person name="Barry K.W."/>
            <person name="Haridas S."/>
            <person name="Chen C."/>
            <person name="Bauer D."/>
            <person name="Andreopoulos W."/>
            <person name="Pangilinan J."/>
            <person name="LaButti K."/>
            <person name="Riley R."/>
            <person name="Lipzen A."/>
            <person name="Clum A."/>
            <person name="Drula E."/>
            <person name="Henrissat B."/>
            <person name="Kohler A."/>
            <person name="Grigoriev I.V."/>
            <person name="Martin F.M."/>
            <person name="Hacquard S."/>
        </authorList>
    </citation>
    <scope>NUCLEOTIDE SEQUENCE</scope>
    <source>
        <strain evidence="2">MPI-CAGE-CH-0243</strain>
    </source>
</reference>
<feature type="compositionally biased region" description="Polar residues" evidence="1">
    <location>
        <begin position="139"/>
        <end position="156"/>
    </location>
</feature>
<evidence type="ECO:0008006" key="4">
    <source>
        <dbReference type="Google" id="ProtNLM"/>
    </source>
</evidence>
<dbReference type="InterPro" id="IPR024368">
    <property type="entry name" value="Ecl1/2/3"/>
</dbReference>
<dbReference type="Proteomes" id="UP000700596">
    <property type="component" value="Unassembled WGS sequence"/>
</dbReference>
<name>A0A9P9I7C2_9PLEO</name>
<evidence type="ECO:0000256" key="1">
    <source>
        <dbReference type="SAM" id="MobiDB-lite"/>
    </source>
</evidence>
<organism evidence="2 3">
    <name type="scientific">Dendryphion nanum</name>
    <dbReference type="NCBI Taxonomy" id="256645"/>
    <lineage>
        <taxon>Eukaryota</taxon>
        <taxon>Fungi</taxon>
        <taxon>Dikarya</taxon>
        <taxon>Ascomycota</taxon>
        <taxon>Pezizomycotina</taxon>
        <taxon>Dothideomycetes</taxon>
        <taxon>Pleosporomycetidae</taxon>
        <taxon>Pleosporales</taxon>
        <taxon>Torulaceae</taxon>
        <taxon>Dendryphion</taxon>
    </lineage>
</organism>
<sequence>MATHHSRSSNHSKRPLPAHARPSKPAPLSKRTSSHGGPSKGAHKVTHSPPEEDFEDDEVMATSFLQYCTTCEKQIIVPNNFVLYCSESCRKKDNNKQLSYMFDYSPPPTPIYNSSNEELVFHDIVPARSPTMIHSKRSSCTFSEVSSDENATTPSDETPHRDSEASRYLRQFQTATSAAETTTMRPVRPRYNRASTSTSHGTFSNNSNAPSLSHTPASSISYSLPYTPASTRPLPPRTNPHSSRSFGSKSIDLVIPSAATSPTAYPQYSLKSAPVSTTTSTGAVEGEILYEKSPIPSLEPVNGRLGLLFAGTGRW</sequence>
<feature type="compositionally biased region" description="Basic residues" evidence="1">
    <location>
        <begin position="1"/>
        <end position="16"/>
    </location>
</feature>
<accession>A0A9P9I7C2</accession>
<dbReference type="EMBL" id="JAGMWT010000027">
    <property type="protein sequence ID" value="KAH7110566.1"/>
    <property type="molecule type" value="Genomic_DNA"/>
</dbReference>
<evidence type="ECO:0000313" key="2">
    <source>
        <dbReference type="EMBL" id="KAH7110566.1"/>
    </source>
</evidence>
<dbReference type="AlphaFoldDB" id="A0A9P9I7C2"/>
<gene>
    <name evidence="2" type="ORF">B0J11DRAFT_204076</name>
</gene>
<feature type="compositionally biased region" description="Polar residues" evidence="1">
    <location>
        <begin position="171"/>
        <end position="184"/>
    </location>
</feature>
<dbReference type="OrthoDB" id="3599883at2759"/>
<evidence type="ECO:0000313" key="3">
    <source>
        <dbReference type="Proteomes" id="UP000700596"/>
    </source>
</evidence>